<protein>
    <submittedName>
        <fullName evidence="2">Uncharacterized protein</fullName>
    </submittedName>
</protein>
<dbReference type="EMBL" id="BGPR01021001">
    <property type="protein sequence ID" value="GBN85873.1"/>
    <property type="molecule type" value="Genomic_DNA"/>
</dbReference>
<feature type="transmembrane region" description="Helical" evidence="1">
    <location>
        <begin position="29"/>
        <end position="48"/>
    </location>
</feature>
<accession>A0A4Y2SDH4</accession>
<reference evidence="2 3" key="1">
    <citation type="journal article" date="2019" name="Sci. Rep.">
        <title>Orb-weaving spider Araneus ventricosus genome elucidates the spidroin gene catalogue.</title>
        <authorList>
            <person name="Kono N."/>
            <person name="Nakamura H."/>
            <person name="Ohtoshi R."/>
            <person name="Moran D.A.P."/>
            <person name="Shinohara A."/>
            <person name="Yoshida Y."/>
            <person name="Fujiwara M."/>
            <person name="Mori M."/>
            <person name="Tomita M."/>
            <person name="Arakawa K."/>
        </authorList>
    </citation>
    <scope>NUCLEOTIDE SEQUENCE [LARGE SCALE GENOMIC DNA]</scope>
</reference>
<sequence length="74" mass="8161">MPIKNRTKHNDAATVDEDRKAREARGKRLTVIAMLLGFKAIEAIIRFMKGLCSGSAHLHRNALDCLLSSSKAVL</sequence>
<proteinExistence type="predicted"/>
<keyword evidence="1" id="KW-0812">Transmembrane</keyword>
<gene>
    <name evidence="2" type="ORF">AVEN_222959_1</name>
</gene>
<organism evidence="2 3">
    <name type="scientific">Araneus ventricosus</name>
    <name type="common">Orbweaver spider</name>
    <name type="synonym">Epeira ventricosa</name>
    <dbReference type="NCBI Taxonomy" id="182803"/>
    <lineage>
        <taxon>Eukaryota</taxon>
        <taxon>Metazoa</taxon>
        <taxon>Ecdysozoa</taxon>
        <taxon>Arthropoda</taxon>
        <taxon>Chelicerata</taxon>
        <taxon>Arachnida</taxon>
        <taxon>Araneae</taxon>
        <taxon>Araneomorphae</taxon>
        <taxon>Entelegynae</taxon>
        <taxon>Araneoidea</taxon>
        <taxon>Araneidae</taxon>
        <taxon>Araneus</taxon>
    </lineage>
</organism>
<keyword evidence="1" id="KW-0472">Membrane</keyword>
<dbReference type="Proteomes" id="UP000499080">
    <property type="component" value="Unassembled WGS sequence"/>
</dbReference>
<keyword evidence="3" id="KW-1185">Reference proteome</keyword>
<name>A0A4Y2SDH4_ARAVE</name>
<comment type="caution">
    <text evidence="2">The sequence shown here is derived from an EMBL/GenBank/DDBJ whole genome shotgun (WGS) entry which is preliminary data.</text>
</comment>
<evidence type="ECO:0000313" key="2">
    <source>
        <dbReference type="EMBL" id="GBN85873.1"/>
    </source>
</evidence>
<evidence type="ECO:0000313" key="3">
    <source>
        <dbReference type="Proteomes" id="UP000499080"/>
    </source>
</evidence>
<evidence type="ECO:0000256" key="1">
    <source>
        <dbReference type="SAM" id="Phobius"/>
    </source>
</evidence>
<dbReference type="AlphaFoldDB" id="A0A4Y2SDH4"/>
<keyword evidence="1" id="KW-1133">Transmembrane helix</keyword>